<name>F0WPE2_9STRA</name>
<dbReference type="EMBL" id="FR824229">
    <property type="protein sequence ID" value="CCA23189.1"/>
    <property type="molecule type" value="Genomic_DNA"/>
</dbReference>
<sequence length="674" mass="75692">MEHLIPRTTVKRLHPSDSKGVQDRKPSFHGVPIDSLANVSTSEDPECLSSKARVIQARVDELVRQFELNSLTLSDNEVETEAFENGIAVSGRWKVGDVLLATHRGLTQTCDRMERNMLSAPSASDDREVEATSEPATIQSTIETIDQVIHDAADKIQTAKQMLVSTHTALHLIQIRNSKLSETVRDCHAQEAAHQRHLCELKDVLEGLHNERAMLLKHLDKSFYKSSDVAQIAEELDDLTEGNGLQELHEAKLRAARNQQELEEAKECIQQLRYKVLELENVNTELRQHYDNAMQKASKVKEAQVFDQIQSGMESKYMESTTSIDVGSKADGDASQKSVILTRRESSRMPMETTNDHKKIPVGPKKIGVGKKPTLRKNSEHFQRHHKERSSSIDAPISSEDDTLAPREAIVNQIESKEDQKLESVCIEKSQNQKECNSEAKTTTETSNCVPDTLLASSSITSSFGNDAVTLMSVLRASSLALSMTKCKRASPMIRDPSSDCLLGTTISMQEGGTEKIQLAKAWMQRLIMRKTPSTKNHVFCQVHEEDLRPIDVRHESSVECKVVSEIEFVMADGLGFSSVLMEQLKIAIPQLPKPLQLTSALRELLFSEIVKYYKKLLSLQSVCESDVETKIDANAVKEEEVLLPEIVIGMLRETPFRRRKAAEALQKRRFRHR</sequence>
<dbReference type="HOGENOM" id="CLU_407945_0_0_1"/>
<protein>
    <submittedName>
        <fullName evidence="3">Uncharacterized protein AlNc14C184G8287</fullName>
    </submittedName>
</protein>
<evidence type="ECO:0000256" key="2">
    <source>
        <dbReference type="SAM" id="MobiDB-lite"/>
    </source>
</evidence>
<gene>
    <name evidence="3" type="primary">AlNc14C184G8287</name>
    <name evidence="3" type="ORF">ALNC14_093320</name>
</gene>
<organism evidence="3">
    <name type="scientific">Albugo laibachii Nc14</name>
    <dbReference type="NCBI Taxonomy" id="890382"/>
    <lineage>
        <taxon>Eukaryota</taxon>
        <taxon>Sar</taxon>
        <taxon>Stramenopiles</taxon>
        <taxon>Oomycota</taxon>
        <taxon>Peronosporomycetes</taxon>
        <taxon>Albuginales</taxon>
        <taxon>Albuginaceae</taxon>
        <taxon>Albugo</taxon>
    </lineage>
</organism>
<evidence type="ECO:0000256" key="1">
    <source>
        <dbReference type="SAM" id="Coils"/>
    </source>
</evidence>
<feature type="compositionally biased region" description="Low complexity" evidence="2">
    <location>
        <begin position="361"/>
        <end position="372"/>
    </location>
</feature>
<proteinExistence type="predicted"/>
<feature type="region of interest" description="Disordered" evidence="2">
    <location>
        <begin position="347"/>
        <end position="404"/>
    </location>
</feature>
<feature type="coiled-coil region" evidence="1">
    <location>
        <begin position="245"/>
        <end position="303"/>
    </location>
</feature>
<dbReference type="AlphaFoldDB" id="F0WPE2"/>
<evidence type="ECO:0000313" key="3">
    <source>
        <dbReference type="EMBL" id="CCA23189.1"/>
    </source>
</evidence>
<feature type="compositionally biased region" description="Basic and acidic residues" evidence="2">
    <location>
        <begin position="14"/>
        <end position="26"/>
    </location>
</feature>
<accession>F0WPE2</accession>
<keyword evidence="1" id="KW-0175">Coiled coil</keyword>
<reference evidence="3" key="1">
    <citation type="journal article" date="2011" name="PLoS Biol.">
        <title>Gene gain and loss during evolution of obligate parasitism in the white rust pathogen of Arabidopsis thaliana.</title>
        <authorList>
            <person name="Kemen E."/>
            <person name="Gardiner A."/>
            <person name="Schultz-Larsen T."/>
            <person name="Kemen A.C."/>
            <person name="Balmuth A.L."/>
            <person name="Robert-Seilaniantz A."/>
            <person name="Bailey K."/>
            <person name="Holub E."/>
            <person name="Studholme D.J."/>
            <person name="Maclean D."/>
            <person name="Jones J.D."/>
        </authorList>
    </citation>
    <scope>NUCLEOTIDE SEQUENCE</scope>
</reference>
<feature type="region of interest" description="Disordered" evidence="2">
    <location>
        <begin position="14"/>
        <end position="42"/>
    </location>
</feature>
<reference evidence="3" key="2">
    <citation type="submission" date="2011-02" db="EMBL/GenBank/DDBJ databases">
        <authorList>
            <person name="MacLean D."/>
        </authorList>
    </citation>
    <scope>NUCLEOTIDE SEQUENCE</scope>
</reference>